<evidence type="ECO:0000313" key="1">
    <source>
        <dbReference type="EMBL" id="KAJ7190583.1"/>
    </source>
</evidence>
<proteinExistence type="predicted"/>
<keyword evidence="2" id="KW-1185">Reference proteome</keyword>
<evidence type="ECO:0000313" key="2">
    <source>
        <dbReference type="Proteomes" id="UP001219525"/>
    </source>
</evidence>
<name>A0AAD6UQD3_9AGAR</name>
<dbReference type="AlphaFoldDB" id="A0AAD6UQD3"/>
<comment type="caution">
    <text evidence="1">The sequence shown here is derived from an EMBL/GenBank/DDBJ whole genome shotgun (WGS) entry which is preliminary data.</text>
</comment>
<gene>
    <name evidence="1" type="ORF">GGX14DRAFT_47764</name>
</gene>
<dbReference type="Proteomes" id="UP001219525">
    <property type="component" value="Unassembled WGS sequence"/>
</dbReference>
<evidence type="ECO:0008006" key="3">
    <source>
        <dbReference type="Google" id="ProtNLM"/>
    </source>
</evidence>
<protein>
    <recommendedName>
        <fullName evidence="3">CsbD-like domain-containing protein</fullName>
    </recommendedName>
</protein>
<accession>A0AAD6UQD3</accession>
<reference evidence="1" key="1">
    <citation type="submission" date="2023-03" db="EMBL/GenBank/DDBJ databases">
        <title>Massive genome expansion in bonnet fungi (Mycena s.s.) driven by repeated elements and novel gene families across ecological guilds.</title>
        <authorList>
            <consortium name="Lawrence Berkeley National Laboratory"/>
            <person name="Harder C.B."/>
            <person name="Miyauchi S."/>
            <person name="Viragh M."/>
            <person name="Kuo A."/>
            <person name="Thoen E."/>
            <person name="Andreopoulos B."/>
            <person name="Lu D."/>
            <person name="Skrede I."/>
            <person name="Drula E."/>
            <person name="Henrissat B."/>
            <person name="Morin E."/>
            <person name="Kohler A."/>
            <person name="Barry K."/>
            <person name="LaButti K."/>
            <person name="Morin E."/>
            <person name="Salamov A."/>
            <person name="Lipzen A."/>
            <person name="Mereny Z."/>
            <person name="Hegedus B."/>
            <person name="Baldrian P."/>
            <person name="Stursova M."/>
            <person name="Weitz H."/>
            <person name="Taylor A."/>
            <person name="Grigoriev I.V."/>
            <person name="Nagy L.G."/>
            <person name="Martin F."/>
            <person name="Kauserud H."/>
        </authorList>
    </citation>
    <scope>NUCLEOTIDE SEQUENCE</scope>
    <source>
        <strain evidence="1">9144</strain>
    </source>
</reference>
<sequence>MTSPSTTTSSSNRTGIGSKIKGAVQVAHGLGENVRGTILGGVETALHKDSAANDAIAERGRAEHADGMAKVARAPAAGVEGVSGAYCC</sequence>
<organism evidence="1 2">
    <name type="scientific">Mycena pura</name>
    <dbReference type="NCBI Taxonomy" id="153505"/>
    <lineage>
        <taxon>Eukaryota</taxon>
        <taxon>Fungi</taxon>
        <taxon>Dikarya</taxon>
        <taxon>Basidiomycota</taxon>
        <taxon>Agaricomycotina</taxon>
        <taxon>Agaricomycetes</taxon>
        <taxon>Agaricomycetidae</taxon>
        <taxon>Agaricales</taxon>
        <taxon>Marasmiineae</taxon>
        <taxon>Mycenaceae</taxon>
        <taxon>Mycena</taxon>
    </lineage>
</organism>
<dbReference type="EMBL" id="JARJCW010000147">
    <property type="protein sequence ID" value="KAJ7190583.1"/>
    <property type="molecule type" value="Genomic_DNA"/>
</dbReference>